<keyword evidence="2" id="KW-0813">Transport</keyword>
<evidence type="ECO:0000256" key="6">
    <source>
        <dbReference type="ARBA" id="ARBA00023136"/>
    </source>
</evidence>
<feature type="transmembrane region" description="Helical" evidence="7">
    <location>
        <begin position="260"/>
        <end position="279"/>
    </location>
</feature>
<organism evidence="9 10">
    <name type="scientific">Eisenbergiella tayi</name>
    <dbReference type="NCBI Taxonomy" id="1432052"/>
    <lineage>
        <taxon>Bacteria</taxon>
        <taxon>Bacillati</taxon>
        <taxon>Bacillota</taxon>
        <taxon>Clostridia</taxon>
        <taxon>Lachnospirales</taxon>
        <taxon>Lachnospiraceae</taxon>
        <taxon>Eisenbergiella</taxon>
    </lineage>
</organism>
<evidence type="ECO:0000256" key="2">
    <source>
        <dbReference type="ARBA" id="ARBA00022448"/>
    </source>
</evidence>
<evidence type="ECO:0000256" key="1">
    <source>
        <dbReference type="ARBA" id="ARBA00004651"/>
    </source>
</evidence>
<keyword evidence="3" id="KW-1003">Cell membrane</keyword>
<protein>
    <submittedName>
        <fullName evidence="9">L-arabinose transport system permease protein AraQ</fullName>
    </submittedName>
</protein>
<keyword evidence="4 7" id="KW-0812">Transmembrane</keyword>
<dbReference type="CDD" id="cd06261">
    <property type="entry name" value="TM_PBP2"/>
    <property type="match status" value="1"/>
</dbReference>
<dbReference type="GO" id="GO:0005886">
    <property type="term" value="C:plasma membrane"/>
    <property type="evidence" value="ECO:0007669"/>
    <property type="project" value="UniProtKB-SubCell"/>
</dbReference>
<evidence type="ECO:0000313" key="9">
    <source>
        <dbReference type="EMBL" id="ODM07046.1"/>
    </source>
</evidence>
<keyword evidence="6 7" id="KW-0472">Membrane</keyword>
<dbReference type="InterPro" id="IPR000515">
    <property type="entry name" value="MetI-like"/>
</dbReference>
<dbReference type="Proteomes" id="UP000094067">
    <property type="component" value="Unassembled WGS sequence"/>
</dbReference>
<evidence type="ECO:0000256" key="5">
    <source>
        <dbReference type="ARBA" id="ARBA00022989"/>
    </source>
</evidence>
<dbReference type="PANTHER" id="PTHR43744:SF9">
    <property type="entry name" value="POLYGALACTURONAN_RHAMNOGALACTURONAN TRANSPORT SYSTEM PERMEASE PROTEIN YTCP"/>
    <property type="match status" value="1"/>
</dbReference>
<feature type="transmembrane region" description="Helical" evidence="7">
    <location>
        <begin position="86"/>
        <end position="107"/>
    </location>
</feature>
<comment type="subcellular location">
    <subcellularLocation>
        <location evidence="1">Cell membrane</location>
        <topology evidence="1">Multi-pass membrane protein</topology>
    </subcellularLocation>
</comment>
<feature type="domain" description="ABC transmembrane type-1" evidence="8">
    <location>
        <begin position="82"/>
        <end position="279"/>
    </location>
</feature>
<gene>
    <name evidence="9" type="primary">araQ_64</name>
    <name evidence="9" type="ORF">BEI61_02936</name>
</gene>
<evidence type="ECO:0000256" key="4">
    <source>
        <dbReference type="ARBA" id="ARBA00022692"/>
    </source>
</evidence>
<dbReference type="InterPro" id="IPR035906">
    <property type="entry name" value="MetI-like_sf"/>
</dbReference>
<evidence type="ECO:0000256" key="3">
    <source>
        <dbReference type="ARBA" id="ARBA00022475"/>
    </source>
</evidence>
<feature type="transmembrane region" description="Helical" evidence="7">
    <location>
        <begin position="21"/>
        <end position="47"/>
    </location>
</feature>
<evidence type="ECO:0000313" key="10">
    <source>
        <dbReference type="Proteomes" id="UP000094067"/>
    </source>
</evidence>
<dbReference type="Gene3D" id="1.10.3720.10">
    <property type="entry name" value="MetI-like"/>
    <property type="match status" value="1"/>
</dbReference>
<comment type="caution">
    <text evidence="9">The sequence shown here is derived from an EMBL/GenBank/DDBJ whole genome shotgun (WGS) entry which is preliminary data.</text>
</comment>
<feature type="transmembrane region" description="Helical" evidence="7">
    <location>
        <begin position="119"/>
        <end position="136"/>
    </location>
</feature>
<dbReference type="SUPFAM" id="SSF161098">
    <property type="entry name" value="MetI-like"/>
    <property type="match status" value="1"/>
</dbReference>
<evidence type="ECO:0000259" key="8">
    <source>
        <dbReference type="PROSITE" id="PS50928"/>
    </source>
</evidence>
<dbReference type="PROSITE" id="PS50928">
    <property type="entry name" value="ABC_TM1"/>
    <property type="match status" value="1"/>
</dbReference>
<dbReference type="EMBL" id="MCGH01000002">
    <property type="protein sequence ID" value="ODM07046.1"/>
    <property type="molecule type" value="Genomic_DNA"/>
</dbReference>
<evidence type="ECO:0000256" key="7">
    <source>
        <dbReference type="SAM" id="Phobius"/>
    </source>
</evidence>
<reference evidence="9 10" key="1">
    <citation type="submission" date="2016-07" db="EMBL/GenBank/DDBJ databases">
        <title>Characterization of isolates of Eisenbergiella tayi derived from blood cultures, using whole genome sequencing.</title>
        <authorList>
            <person name="Burdz T."/>
            <person name="Wiebe D."/>
            <person name="Huynh C."/>
            <person name="Bernard K."/>
        </authorList>
    </citation>
    <scope>NUCLEOTIDE SEQUENCE [LARGE SCALE GENOMIC DNA]</scope>
    <source>
        <strain evidence="9 10">NML 110608</strain>
    </source>
</reference>
<keyword evidence="5 7" id="KW-1133">Transmembrane helix</keyword>
<proteinExistence type="predicted"/>
<name>A0A1E3AFV5_9FIRM</name>
<sequence length="294" mass="33097">MRDQKMKKSVSQRTPFSVGLLVIYICLAIFAITCFYPFIYVLALAVMPYENYVQSSVHFFFDGFTLEYFEKIAQNSEILFAFMRSVIRVLLGTTLNVIVTMLAAYALSRKGLKHGKWMVVLFLIPMYFSAGLIPYYVTLNAYHLTNKFMALILPGLVSSMQFFIAKSNLSSFPEEIIEASEADGCGPIRTFISIVWPCSKPLITTLCVMYGLGHWNEYFWTRILVHSDLWTAPAYLYGMINSKIALQGVGVGTPMEMQSYISAVSALLILPILIFYPLLQKHIIAGMTVGAIKG</sequence>
<accession>A0A1E3AFV5</accession>
<dbReference type="RefSeq" id="WP_069152792.1">
    <property type="nucleotide sequence ID" value="NZ_CAJLDD010000002.1"/>
</dbReference>
<dbReference type="AlphaFoldDB" id="A0A1E3AFV5"/>
<dbReference type="PANTHER" id="PTHR43744">
    <property type="entry name" value="ABC TRANSPORTER PERMEASE PROTEIN MG189-RELATED-RELATED"/>
    <property type="match status" value="1"/>
</dbReference>
<dbReference type="GO" id="GO:0055085">
    <property type="term" value="P:transmembrane transport"/>
    <property type="evidence" value="ECO:0007669"/>
    <property type="project" value="InterPro"/>
</dbReference>